<dbReference type="InterPro" id="IPR003784">
    <property type="entry name" value="BioY"/>
</dbReference>
<evidence type="ECO:0000256" key="8">
    <source>
        <dbReference type="PIRNR" id="PIRNR016661"/>
    </source>
</evidence>
<dbReference type="GO" id="GO:0005886">
    <property type="term" value="C:plasma membrane"/>
    <property type="evidence" value="ECO:0007669"/>
    <property type="project" value="UniProtKB-SubCell"/>
</dbReference>
<dbReference type="OrthoDB" id="9803495at2"/>
<evidence type="ECO:0000313" key="11">
    <source>
        <dbReference type="Proteomes" id="UP000193207"/>
    </source>
</evidence>
<evidence type="ECO:0000313" key="10">
    <source>
        <dbReference type="EMBL" id="SLN55234.1"/>
    </source>
</evidence>
<dbReference type="AlphaFoldDB" id="A0A1X6ZLJ7"/>
<evidence type="ECO:0000256" key="5">
    <source>
        <dbReference type="ARBA" id="ARBA00022692"/>
    </source>
</evidence>
<dbReference type="PIRSF" id="PIRSF016661">
    <property type="entry name" value="BioY"/>
    <property type="match status" value="1"/>
</dbReference>
<evidence type="ECO:0000256" key="3">
    <source>
        <dbReference type="ARBA" id="ARBA00022448"/>
    </source>
</evidence>
<organism evidence="10 11">
    <name type="scientific">Roseovarius halotolerans</name>
    <dbReference type="NCBI Taxonomy" id="505353"/>
    <lineage>
        <taxon>Bacteria</taxon>
        <taxon>Pseudomonadati</taxon>
        <taxon>Pseudomonadota</taxon>
        <taxon>Alphaproteobacteria</taxon>
        <taxon>Rhodobacterales</taxon>
        <taxon>Roseobacteraceae</taxon>
        <taxon>Roseovarius</taxon>
    </lineage>
</organism>
<evidence type="ECO:0000256" key="4">
    <source>
        <dbReference type="ARBA" id="ARBA00022475"/>
    </source>
</evidence>
<keyword evidence="4 8" id="KW-1003">Cell membrane</keyword>
<keyword evidence="5 9" id="KW-0812">Transmembrane</keyword>
<evidence type="ECO:0000256" key="6">
    <source>
        <dbReference type="ARBA" id="ARBA00022989"/>
    </source>
</evidence>
<feature type="transmembrane region" description="Helical" evidence="9">
    <location>
        <begin position="76"/>
        <end position="101"/>
    </location>
</feature>
<evidence type="ECO:0000256" key="2">
    <source>
        <dbReference type="ARBA" id="ARBA00010692"/>
    </source>
</evidence>
<keyword evidence="11" id="KW-1185">Reference proteome</keyword>
<dbReference type="Pfam" id="PF02632">
    <property type="entry name" value="BioY"/>
    <property type="match status" value="1"/>
</dbReference>
<keyword evidence="6 9" id="KW-1133">Transmembrane helix</keyword>
<evidence type="ECO:0000256" key="9">
    <source>
        <dbReference type="SAM" id="Phobius"/>
    </source>
</evidence>
<dbReference type="PANTHER" id="PTHR34295">
    <property type="entry name" value="BIOTIN TRANSPORTER BIOY"/>
    <property type="match status" value="1"/>
</dbReference>
<gene>
    <name evidence="10" type="primary">bioY</name>
    <name evidence="10" type="ORF">ROH8110_02997</name>
</gene>
<comment type="subcellular location">
    <subcellularLocation>
        <location evidence="1 8">Cell membrane</location>
        <topology evidence="1 8">Multi-pass membrane protein</topology>
    </subcellularLocation>
</comment>
<feature type="transmembrane region" description="Helical" evidence="9">
    <location>
        <begin position="107"/>
        <end position="131"/>
    </location>
</feature>
<dbReference type="GO" id="GO:0015225">
    <property type="term" value="F:biotin transmembrane transporter activity"/>
    <property type="evidence" value="ECO:0007669"/>
    <property type="project" value="UniProtKB-UniRule"/>
</dbReference>
<dbReference type="Proteomes" id="UP000193207">
    <property type="component" value="Unassembled WGS sequence"/>
</dbReference>
<accession>A0A1X6ZLJ7</accession>
<sequence length="181" mass="18280">MERQITLIALFAALIAVLGLVPQFTLASGVPITAQGMGIMLCGTVLGARRGALAVLLFLALVALGLPLLAGGRGGLGVFVGPTVGFLVGFPIAAFVAGWIVERMRSTPILTAAFIGAVIGGIPVMYVFGIIGMSVTLDKTIAESALLVTPFIPGDLIKAGLAAALTASLLKARPASVLSRG</sequence>
<dbReference type="RefSeq" id="WP_085818560.1">
    <property type="nucleotide sequence ID" value="NZ_FWFU01000004.1"/>
</dbReference>
<dbReference type="PANTHER" id="PTHR34295:SF4">
    <property type="entry name" value="BIOTIN TRANSPORTER BIOY-RELATED"/>
    <property type="match status" value="1"/>
</dbReference>
<keyword evidence="7 8" id="KW-0472">Membrane</keyword>
<reference evidence="10 11" key="1">
    <citation type="submission" date="2017-03" db="EMBL/GenBank/DDBJ databases">
        <authorList>
            <person name="Afonso C.L."/>
            <person name="Miller P.J."/>
            <person name="Scott M.A."/>
            <person name="Spackman E."/>
            <person name="Goraichik I."/>
            <person name="Dimitrov K.M."/>
            <person name="Suarez D.L."/>
            <person name="Swayne D.E."/>
        </authorList>
    </citation>
    <scope>NUCLEOTIDE SEQUENCE [LARGE SCALE GENOMIC DNA]</scope>
    <source>
        <strain evidence="10 11">CECT 8110</strain>
    </source>
</reference>
<evidence type="ECO:0000256" key="1">
    <source>
        <dbReference type="ARBA" id="ARBA00004651"/>
    </source>
</evidence>
<feature type="transmembrane region" description="Helical" evidence="9">
    <location>
        <begin position="51"/>
        <end position="69"/>
    </location>
</feature>
<keyword evidence="3 8" id="KW-0813">Transport</keyword>
<protein>
    <recommendedName>
        <fullName evidence="8">Biotin transporter</fullName>
    </recommendedName>
</protein>
<dbReference type="Gene3D" id="1.10.1760.20">
    <property type="match status" value="1"/>
</dbReference>
<name>A0A1X6ZLJ7_9RHOB</name>
<proteinExistence type="inferred from homology"/>
<comment type="similarity">
    <text evidence="2 8">Belongs to the BioY family.</text>
</comment>
<dbReference type="EMBL" id="FWFU01000004">
    <property type="protein sequence ID" value="SLN55234.1"/>
    <property type="molecule type" value="Genomic_DNA"/>
</dbReference>
<evidence type="ECO:0000256" key="7">
    <source>
        <dbReference type="ARBA" id="ARBA00023136"/>
    </source>
</evidence>